<dbReference type="Proteomes" id="UP000006038">
    <property type="component" value="Chromosome 1"/>
</dbReference>
<protein>
    <submittedName>
        <fullName evidence="2">Uncharacterized protein</fullName>
    </submittedName>
</protein>
<keyword evidence="1" id="KW-0812">Transmembrane</keyword>
<dbReference type="Gramene" id="OB01G53310.1">
    <property type="protein sequence ID" value="OB01G53310.1"/>
    <property type="gene ID" value="OB01G53310"/>
</dbReference>
<keyword evidence="3" id="KW-1185">Reference proteome</keyword>
<name>J3L7X5_ORYBR</name>
<sequence length="56" mass="5990">CCSSAHQAATQRNGSGPSLIWASLALISTYILARFAILTPTTKAAISLVKSEHRIY</sequence>
<keyword evidence="1" id="KW-1133">Transmembrane helix</keyword>
<evidence type="ECO:0000313" key="2">
    <source>
        <dbReference type="EnsemblPlants" id="OB01G53310.1"/>
    </source>
</evidence>
<reference evidence="2" key="1">
    <citation type="journal article" date="2013" name="Nat. Commun.">
        <title>Whole-genome sequencing of Oryza brachyantha reveals mechanisms underlying Oryza genome evolution.</title>
        <authorList>
            <person name="Chen J."/>
            <person name="Huang Q."/>
            <person name="Gao D."/>
            <person name="Wang J."/>
            <person name="Lang Y."/>
            <person name="Liu T."/>
            <person name="Li B."/>
            <person name="Bai Z."/>
            <person name="Luis Goicoechea J."/>
            <person name="Liang C."/>
            <person name="Chen C."/>
            <person name="Zhang W."/>
            <person name="Sun S."/>
            <person name="Liao Y."/>
            <person name="Zhang X."/>
            <person name="Yang L."/>
            <person name="Song C."/>
            <person name="Wang M."/>
            <person name="Shi J."/>
            <person name="Liu G."/>
            <person name="Liu J."/>
            <person name="Zhou H."/>
            <person name="Zhou W."/>
            <person name="Yu Q."/>
            <person name="An N."/>
            <person name="Chen Y."/>
            <person name="Cai Q."/>
            <person name="Wang B."/>
            <person name="Liu B."/>
            <person name="Min J."/>
            <person name="Huang Y."/>
            <person name="Wu H."/>
            <person name="Li Z."/>
            <person name="Zhang Y."/>
            <person name="Yin Y."/>
            <person name="Song W."/>
            <person name="Jiang J."/>
            <person name="Jackson S.A."/>
            <person name="Wing R.A."/>
            <person name="Wang J."/>
            <person name="Chen M."/>
        </authorList>
    </citation>
    <scope>NUCLEOTIDE SEQUENCE [LARGE SCALE GENOMIC DNA]</scope>
    <source>
        <strain evidence="2">cv. IRGC 101232</strain>
    </source>
</reference>
<dbReference type="EnsemblPlants" id="OB01G53310.1">
    <property type="protein sequence ID" value="OB01G53310.1"/>
    <property type="gene ID" value="OB01G53310"/>
</dbReference>
<accession>J3L7X5</accession>
<proteinExistence type="predicted"/>
<keyword evidence="1" id="KW-0472">Membrane</keyword>
<feature type="transmembrane region" description="Helical" evidence="1">
    <location>
        <begin position="19"/>
        <end position="37"/>
    </location>
</feature>
<organism evidence="2">
    <name type="scientific">Oryza brachyantha</name>
    <name type="common">malo sina</name>
    <dbReference type="NCBI Taxonomy" id="4533"/>
    <lineage>
        <taxon>Eukaryota</taxon>
        <taxon>Viridiplantae</taxon>
        <taxon>Streptophyta</taxon>
        <taxon>Embryophyta</taxon>
        <taxon>Tracheophyta</taxon>
        <taxon>Spermatophyta</taxon>
        <taxon>Magnoliopsida</taxon>
        <taxon>Liliopsida</taxon>
        <taxon>Poales</taxon>
        <taxon>Poaceae</taxon>
        <taxon>BOP clade</taxon>
        <taxon>Oryzoideae</taxon>
        <taxon>Oryzeae</taxon>
        <taxon>Oryzinae</taxon>
        <taxon>Oryza</taxon>
    </lineage>
</organism>
<dbReference type="AlphaFoldDB" id="J3L7X5"/>
<dbReference type="HOGENOM" id="CLU_3020469_0_0_1"/>
<evidence type="ECO:0000256" key="1">
    <source>
        <dbReference type="SAM" id="Phobius"/>
    </source>
</evidence>
<reference evidence="2" key="2">
    <citation type="submission" date="2013-04" db="UniProtKB">
        <authorList>
            <consortium name="EnsemblPlants"/>
        </authorList>
    </citation>
    <scope>IDENTIFICATION</scope>
</reference>
<evidence type="ECO:0000313" key="3">
    <source>
        <dbReference type="Proteomes" id="UP000006038"/>
    </source>
</evidence>